<dbReference type="Proteomes" id="UP000034805">
    <property type="component" value="Unassembled WGS sequence"/>
</dbReference>
<gene>
    <name evidence="2" type="ORF">Z043_107674</name>
</gene>
<dbReference type="AlphaFoldDB" id="A0A0P7VDB3"/>
<name>A0A0P7VDB3_SCLFO</name>
<sequence length="63" mass="6987">MHNLRELRHLQERQDWLQAKLKHIHTAARVTRTGARSAATRSEPGAFAAHTKLGTSSDLSKAA</sequence>
<reference evidence="2 3" key="1">
    <citation type="submission" date="2015-08" db="EMBL/GenBank/DDBJ databases">
        <title>The genome of the Asian arowana (Scleropages formosus).</title>
        <authorList>
            <person name="Tan M.H."/>
            <person name="Gan H.M."/>
            <person name="Croft L.J."/>
            <person name="Austin C.M."/>
        </authorList>
    </citation>
    <scope>NUCLEOTIDE SEQUENCE [LARGE SCALE GENOMIC DNA]</scope>
    <source>
        <strain evidence="2">Aro1</strain>
    </source>
</reference>
<proteinExistence type="predicted"/>
<protein>
    <recommendedName>
        <fullName evidence="4">Parathyroid hormone</fullName>
    </recommendedName>
</protein>
<evidence type="ECO:0000313" key="2">
    <source>
        <dbReference type="EMBL" id="KPP73248.1"/>
    </source>
</evidence>
<evidence type="ECO:0000256" key="1">
    <source>
        <dbReference type="SAM" id="MobiDB-lite"/>
    </source>
</evidence>
<feature type="compositionally biased region" description="Polar residues" evidence="1">
    <location>
        <begin position="53"/>
        <end position="63"/>
    </location>
</feature>
<comment type="caution">
    <text evidence="2">The sequence shown here is derived from an EMBL/GenBank/DDBJ whole genome shotgun (WGS) entry which is preliminary data.</text>
</comment>
<evidence type="ECO:0008006" key="4">
    <source>
        <dbReference type="Google" id="ProtNLM"/>
    </source>
</evidence>
<evidence type="ECO:0000313" key="3">
    <source>
        <dbReference type="Proteomes" id="UP000034805"/>
    </source>
</evidence>
<accession>A0A0P7VDB3</accession>
<organism evidence="2 3">
    <name type="scientific">Scleropages formosus</name>
    <name type="common">Asian bonytongue</name>
    <name type="synonym">Osteoglossum formosum</name>
    <dbReference type="NCBI Taxonomy" id="113540"/>
    <lineage>
        <taxon>Eukaryota</taxon>
        <taxon>Metazoa</taxon>
        <taxon>Chordata</taxon>
        <taxon>Craniata</taxon>
        <taxon>Vertebrata</taxon>
        <taxon>Euteleostomi</taxon>
        <taxon>Actinopterygii</taxon>
        <taxon>Neopterygii</taxon>
        <taxon>Teleostei</taxon>
        <taxon>Osteoglossocephala</taxon>
        <taxon>Osteoglossomorpha</taxon>
        <taxon>Osteoglossiformes</taxon>
        <taxon>Osteoglossidae</taxon>
        <taxon>Scleropages</taxon>
    </lineage>
</organism>
<feature type="region of interest" description="Disordered" evidence="1">
    <location>
        <begin position="31"/>
        <end position="63"/>
    </location>
</feature>
<dbReference type="EMBL" id="JARO02002216">
    <property type="protein sequence ID" value="KPP73248.1"/>
    <property type="molecule type" value="Genomic_DNA"/>
</dbReference>